<keyword evidence="2" id="KW-1185">Reference proteome</keyword>
<protein>
    <submittedName>
        <fullName evidence="1">Uncharacterized protein</fullName>
    </submittedName>
</protein>
<dbReference type="KEGG" id="ttf:THTE_2627"/>
<organism evidence="1 2">
    <name type="scientific">Thermogutta terrifontis</name>
    <dbReference type="NCBI Taxonomy" id="1331910"/>
    <lineage>
        <taxon>Bacteria</taxon>
        <taxon>Pseudomonadati</taxon>
        <taxon>Planctomycetota</taxon>
        <taxon>Planctomycetia</taxon>
        <taxon>Pirellulales</taxon>
        <taxon>Thermoguttaceae</taxon>
        <taxon>Thermogutta</taxon>
    </lineage>
</organism>
<dbReference type="AlphaFoldDB" id="A0A286RGY6"/>
<name>A0A286RGY6_9BACT</name>
<dbReference type="EMBL" id="CP018477">
    <property type="protein sequence ID" value="ASV75229.1"/>
    <property type="molecule type" value="Genomic_DNA"/>
</dbReference>
<gene>
    <name evidence="1" type="ORF">THTE_2627</name>
</gene>
<reference evidence="1 2" key="1">
    <citation type="journal article" name="Front. Microbiol.">
        <title>Sugar Metabolism of the First Thermophilic Planctomycete Thermogutta terrifontis: Comparative Genomic and Transcriptomic Approaches.</title>
        <authorList>
            <person name="Elcheninov A.G."/>
            <person name="Menzel P."/>
            <person name="Gudbergsdottir S.R."/>
            <person name="Slesarev A.I."/>
            <person name="Kadnikov V.V."/>
            <person name="Krogh A."/>
            <person name="Bonch-Osmolovskaya E.A."/>
            <person name="Peng X."/>
            <person name="Kublanov I.V."/>
        </authorList>
    </citation>
    <scope>NUCLEOTIDE SEQUENCE [LARGE SCALE GENOMIC DNA]</scope>
    <source>
        <strain evidence="1 2">R1</strain>
    </source>
</reference>
<evidence type="ECO:0000313" key="2">
    <source>
        <dbReference type="Proteomes" id="UP000215086"/>
    </source>
</evidence>
<accession>A0A286RGY6</accession>
<dbReference type="Proteomes" id="UP000215086">
    <property type="component" value="Chromosome"/>
</dbReference>
<proteinExistence type="predicted"/>
<sequence>MTVTETHAGASIAMGLPTSGIWRRYNTLCTDSHCLIPDHLSARVLHDGSVLGSRFFRKQSIYRTPENEL</sequence>
<evidence type="ECO:0000313" key="1">
    <source>
        <dbReference type="EMBL" id="ASV75229.1"/>
    </source>
</evidence>